<dbReference type="EMBL" id="FLUL01000001">
    <property type="protein sequence ID" value="SBV92747.1"/>
    <property type="molecule type" value="Genomic_DNA"/>
</dbReference>
<sequence>MNVTIREIEAPMFTSFVLMQKIDTEALKQKKGY</sequence>
<name>A0A212J007_9BACT</name>
<organism evidence="1">
    <name type="scientific">uncultured Dysgonomonas sp</name>
    <dbReference type="NCBI Taxonomy" id="206096"/>
    <lineage>
        <taxon>Bacteria</taxon>
        <taxon>Pseudomonadati</taxon>
        <taxon>Bacteroidota</taxon>
        <taxon>Bacteroidia</taxon>
        <taxon>Bacteroidales</taxon>
        <taxon>Dysgonomonadaceae</taxon>
        <taxon>Dysgonomonas</taxon>
        <taxon>environmental samples</taxon>
    </lineage>
</organism>
<protein>
    <submittedName>
        <fullName evidence="1">Uncharacterized protein</fullName>
    </submittedName>
</protein>
<reference evidence="1" key="1">
    <citation type="submission" date="2016-04" db="EMBL/GenBank/DDBJ databases">
        <authorList>
            <person name="Evans L.H."/>
            <person name="Alamgir A."/>
            <person name="Owens N."/>
            <person name="Weber N.D."/>
            <person name="Virtaneva K."/>
            <person name="Barbian K."/>
            <person name="Babar A."/>
            <person name="Rosenke K."/>
        </authorList>
    </citation>
    <scope>NUCLEOTIDE SEQUENCE</scope>
    <source>
        <strain evidence="1">86-2</strain>
    </source>
</reference>
<proteinExistence type="predicted"/>
<dbReference type="AlphaFoldDB" id="A0A212J007"/>
<evidence type="ECO:0000313" key="1">
    <source>
        <dbReference type="EMBL" id="SBV92747.1"/>
    </source>
</evidence>
<gene>
    <name evidence="1" type="ORF">KL86DYS2_10418</name>
</gene>
<accession>A0A212J007</accession>